<gene>
    <name evidence="1" type="ORF">M9H77_11783</name>
</gene>
<dbReference type="Proteomes" id="UP001060085">
    <property type="component" value="Linkage Group LG03"/>
</dbReference>
<evidence type="ECO:0000313" key="2">
    <source>
        <dbReference type="Proteomes" id="UP001060085"/>
    </source>
</evidence>
<reference evidence="2" key="1">
    <citation type="journal article" date="2023" name="Nat. Plants">
        <title>Single-cell RNA sequencing provides a high-resolution roadmap for understanding the multicellular compartmentation of specialized metabolism.</title>
        <authorList>
            <person name="Sun S."/>
            <person name="Shen X."/>
            <person name="Li Y."/>
            <person name="Li Y."/>
            <person name="Wang S."/>
            <person name="Li R."/>
            <person name="Zhang H."/>
            <person name="Shen G."/>
            <person name="Guo B."/>
            <person name="Wei J."/>
            <person name="Xu J."/>
            <person name="St-Pierre B."/>
            <person name="Chen S."/>
            <person name="Sun C."/>
        </authorList>
    </citation>
    <scope>NUCLEOTIDE SEQUENCE [LARGE SCALE GENOMIC DNA]</scope>
</reference>
<sequence>MVVYMENTLKIKLEFCVKVLKIKERFPKEQPTIDGRPDPTITSRLLPAELLEDTPTIHDSFHPTHNYENNQQDPHILKELIGMKTTSMFDAAKCEGAAVMLCPLLVST</sequence>
<name>A0ACC0BFG9_CATRO</name>
<proteinExistence type="predicted"/>
<protein>
    <submittedName>
        <fullName evidence="1">Uncharacterized protein</fullName>
    </submittedName>
</protein>
<accession>A0ACC0BFG9</accession>
<dbReference type="EMBL" id="CM044703">
    <property type="protein sequence ID" value="KAI5671419.1"/>
    <property type="molecule type" value="Genomic_DNA"/>
</dbReference>
<evidence type="ECO:0000313" key="1">
    <source>
        <dbReference type="EMBL" id="KAI5671419.1"/>
    </source>
</evidence>
<comment type="caution">
    <text evidence="1">The sequence shown here is derived from an EMBL/GenBank/DDBJ whole genome shotgun (WGS) entry which is preliminary data.</text>
</comment>
<keyword evidence="2" id="KW-1185">Reference proteome</keyword>
<organism evidence="1 2">
    <name type="scientific">Catharanthus roseus</name>
    <name type="common">Madagascar periwinkle</name>
    <name type="synonym">Vinca rosea</name>
    <dbReference type="NCBI Taxonomy" id="4058"/>
    <lineage>
        <taxon>Eukaryota</taxon>
        <taxon>Viridiplantae</taxon>
        <taxon>Streptophyta</taxon>
        <taxon>Embryophyta</taxon>
        <taxon>Tracheophyta</taxon>
        <taxon>Spermatophyta</taxon>
        <taxon>Magnoliopsida</taxon>
        <taxon>eudicotyledons</taxon>
        <taxon>Gunneridae</taxon>
        <taxon>Pentapetalae</taxon>
        <taxon>asterids</taxon>
        <taxon>lamiids</taxon>
        <taxon>Gentianales</taxon>
        <taxon>Apocynaceae</taxon>
        <taxon>Rauvolfioideae</taxon>
        <taxon>Vinceae</taxon>
        <taxon>Catharanthinae</taxon>
        <taxon>Catharanthus</taxon>
    </lineage>
</organism>